<keyword evidence="1" id="KW-0472">Membrane</keyword>
<evidence type="ECO:0000313" key="2">
    <source>
        <dbReference type="EMBL" id="SCG55824.1"/>
    </source>
</evidence>
<proteinExistence type="predicted"/>
<sequence>MTAFRVRLVAVVLVGSALGGVLTWTAGLWPGADDPHATVDHCYVTYDRQEVMRSRCIGNWTRSDRGHRGPIYGVEVEESWKLIDPEPNSAYEWEVAIPESVKQPRVLADSRQAWVISAQALPWGLVPATLAALLVALAWSITATVKAHSRRDAPRRPG</sequence>
<evidence type="ECO:0000256" key="1">
    <source>
        <dbReference type="SAM" id="Phobius"/>
    </source>
</evidence>
<accession>A0A1C5IC22</accession>
<dbReference type="RefSeq" id="WP_088976146.1">
    <property type="nucleotide sequence ID" value="NZ_LT607753.1"/>
</dbReference>
<dbReference type="EMBL" id="LT607753">
    <property type="protein sequence ID" value="SCG55824.1"/>
    <property type="molecule type" value="Genomic_DNA"/>
</dbReference>
<feature type="transmembrane region" description="Helical" evidence="1">
    <location>
        <begin position="120"/>
        <end position="141"/>
    </location>
</feature>
<keyword evidence="1" id="KW-0812">Transmembrane</keyword>
<gene>
    <name evidence="2" type="ORF">GA0070614_2560</name>
</gene>
<keyword evidence="3" id="KW-1185">Reference proteome</keyword>
<protein>
    <submittedName>
        <fullName evidence="2">Uncharacterized protein</fullName>
    </submittedName>
</protein>
<name>A0A1C5IC22_9ACTN</name>
<reference evidence="3" key="1">
    <citation type="submission" date="2016-06" db="EMBL/GenBank/DDBJ databases">
        <authorList>
            <person name="Varghese N."/>
            <person name="Submissions Spin"/>
        </authorList>
    </citation>
    <scope>NUCLEOTIDE SEQUENCE [LARGE SCALE GENOMIC DNA]</scope>
    <source>
        <strain evidence="3">DSM 45161</strain>
    </source>
</reference>
<organism evidence="2 3">
    <name type="scientific">Micromonospora coxensis</name>
    <dbReference type="NCBI Taxonomy" id="356852"/>
    <lineage>
        <taxon>Bacteria</taxon>
        <taxon>Bacillati</taxon>
        <taxon>Actinomycetota</taxon>
        <taxon>Actinomycetes</taxon>
        <taxon>Micromonosporales</taxon>
        <taxon>Micromonosporaceae</taxon>
        <taxon>Micromonospora</taxon>
    </lineage>
</organism>
<dbReference type="Proteomes" id="UP000198215">
    <property type="component" value="Chromosome I"/>
</dbReference>
<dbReference type="AlphaFoldDB" id="A0A1C5IC22"/>
<evidence type="ECO:0000313" key="3">
    <source>
        <dbReference type="Proteomes" id="UP000198215"/>
    </source>
</evidence>
<dbReference type="OrthoDB" id="3390189at2"/>
<keyword evidence="1" id="KW-1133">Transmembrane helix</keyword>